<name>A0AAV4RN91_CAEEX</name>
<dbReference type="Gene3D" id="6.10.140.2220">
    <property type="match status" value="1"/>
</dbReference>
<dbReference type="GO" id="GO:0008270">
    <property type="term" value="F:zinc ion binding"/>
    <property type="evidence" value="ECO:0007669"/>
    <property type="project" value="UniProtKB-KW"/>
</dbReference>
<evidence type="ECO:0000313" key="6">
    <source>
        <dbReference type="EMBL" id="GIY23164.1"/>
    </source>
</evidence>
<protein>
    <submittedName>
        <fullName evidence="6">MYND-type domain-containing protein</fullName>
    </submittedName>
</protein>
<reference evidence="6 7" key="1">
    <citation type="submission" date="2021-06" db="EMBL/GenBank/DDBJ databases">
        <title>Caerostris extrusa draft genome.</title>
        <authorList>
            <person name="Kono N."/>
            <person name="Arakawa K."/>
        </authorList>
    </citation>
    <scope>NUCLEOTIDE SEQUENCE [LARGE SCALE GENOMIC DNA]</scope>
</reference>
<organism evidence="6 7">
    <name type="scientific">Caerostris extrusa</name>
    <name type="common">Bark spider</name>
    <name type="synonym">Caerostris bankana</name>
    <dbReference type="NCBI Taxonomy" id="172846"/>
    <lineage>
        <taxon>Eukaryota</taxon>
        <taxon>Metazoa</taxon>
        <taxon>Ecdysozoa</taxon>
        <taxon>Arthropoda</taxon>
        <taxon>Chelicerata</taxon>
        <taxon>Arachnida</taxon>
        <taxon>Araneae</taxon>
        <taxon>Araneomorphae</taxon>
        <taxon>Entelegynae</taxon>
        <taxon>Araneoidea</taxon>
        <taxon>Araneidae</taxon>
        <taxon>Caerostris</taxon>
    </lineage>
</organism>
<dbReference type="SUPFAM" id="SSF144232">
    <property type="entry name" value="HIT/MYND zinc finger-like"/>
    <property type="match status" value="1"/>
</dbReference>
<dbReference type="InterPro" id="IPR002893">
    <property type="entry name" value="Znf_MYND"/>
</dbReference>
<gene>
    <name evidence="6" type="primary">AVEN_272530_1</name>
    <name evidence="6" type="ORF">CEXT_597691</name>
</gene>
<keyword evidence="1" id="KW-0479">Metal-binding</keyword>
<evidence type="ECO:0000256" key="3">
    <source>
        <dbReference type="ARBA" id="ARBA00022833"/>
    </source>
</evidence>
<dbReference type="EMBL" id="BPLR01008240">
    <property type="protein sequence ID" value="GIY23164.1"/>
    <property type="molecule type" value="Genomic_DNA"/>
</dbReference>
<evidence type="ECO:0000256" key="4">
    <source>
        <dbReference type="PROSITE-ProRule" id="PRU00134"/>
    </source>
</evidence>
<evidence type="ECO:0000256" key="1">
    <source>
        <dbReference type="ARBA" id="ARBA00022723"/>
    </source>
</evidence>
<dbReference type="Pfam" id="PF01753">
    <property type="entry name" value="zf-MYND"/>
    <property type="match status" value="1"/>
</dbReference>
<evidence type="ECO:0000256" key="2">
    <source>
        <dbReference type="ARBA" id="ARBA00022771"/>
    </source>
</evidence>
<evidence type="ECO:0000313" key="7">
    <source>
        <dbReference type="Proteomes" id="UP001054945"/>
    </source>
</evidence>
<keyword evidence="7" id="KW-1185">Reference proteome</keyword>
<feature type="domain" description="MYND-type" evidence="5">
    <location>
        <begin position="34"/>
        <end position="67"/>
    </location>
</feature>
<dbReference type="Proteomes" id="UP001054945">
    <property type="component" value="Unassembled WGS sequence"/>
</dbReference>
<proteinExistence type="predicted"/>
<evidence type="ECO:0000259" key="5">
    <source>
        <dbReference type="PROSITE" id="PS50865"/>
    </source>
</evidence>
<keyword evidence="2 4" id="KW-0863">Zinc-finger</keyword>
<sequence length="111" mass="12740">MENSKGVTYKPGDMIYKSKPYVRVIRQDLWDQICGYCLKRSCGSCHKIKYCGKICQKAAWNDHKLECPFLPGYVYESNQLLVHLTGNLILKIKGKDWKSITETVAGKSCQF</sequence>
<dbReference type="PROSITE" id="PS50865">
    <property type="entry name" value="ZF_MYND_2"/>
    <property type="match status" value="1"/>
</dbReference>
<accession>A0AAV4RN91</accession>
<comment type="caution">
    <text evidence="6">The sequence shown here is derived from an EMBL/GenBank/DDBJ whole genome shotgun (WGS) entry which is preliminary data.</text>
</comment>
<dbReference type="AlphaFoldDB" id="A0AAV4RN91"/>
<keyword evidence="3" id="KW-0862">Zinc</keyword>